<evidence type="ECO:0000313" key="13">
    <source>
        <dbReference type="Proteomes" id="UP000186156"/>
    </source>
</evidence>
<evidence type="ECO:0000256" key="9">
    <source>
        <dbReference type="HAMAP-Rule" id="MF_00161"/>
    </source>
</evidence>
<feature type="active site" evidence="9">
    <location>
        <position position="125"/>
    </location>
</feature>
<feature type="transmembrane region" description="Helical" evidence="9">
    <location>
        <begin position="99"/>
        <end position="117"/>
    </location>
</feature>
<evidence type="ECO:0000256" key="11">
    <source>
        <dbReference type="RuleBase" id="RU004181"/>
    </source>
</evidence>
<gene>
    <name evidence="9" type="primary">lspA</name>
    <name evidence="12" type="ORF">SAMN05421799_109103</name>
</gene>
<keyword evidence="13" id="KW-1185">Reference proteome</keyword>
<protein>
    <recommendedName>
        <fullName evidence="9">Lipoprotein signal peptidase</fullName>
        <ecNumber evidence="9">3.4.23.36</ecNumber>
    </recommendedName>
    <alternativeName>
        <fullName evidence="9">Prolipoprotein signal peptidase</fullName>
    </alternativeName>
    <alternativeName>
        <fullName evidence="9">Signal peptidase II</fullName>
        <shortName evidence="9">SPase II</shortName>
    </alternativeName>
</protein>
<keyword evidence="8 9" id="KW-0472">Membrane</keyword>
<comment type="pathway">
    <text evidence="9">Protein modification; lipoprotein biosynthesis (signal peptide cleavage).</text>
</comment>
<dbReference type="PROSITE" id="PS00855">
    <property type="entry name" value="SPASE_II"/>
    <property type="match status" value="1"/>
</dbReference>
<comment type="similarity">
    <text evidence="1 9 11">Belongs to the peptidase A8 family.</text>
</comment>
<dbReference type="Pfam" id="PF01252">
    <property type="entry name" value="Peptidase_A8"/>
    <property type="match status" value="1"/>
</dbReference>
<evidence type="ECO:0000256" key="6">
    <source>
        <dbReference type="ARBA" id="ARBA00022801"/>
    </source>
</evidence>
<dbReference type="AlphaFoldDB" id="A0A1N7NQK5"/>
<keyword evidence="4 9" id="KW-0812">Transmembrane</keyword>
<feature type="transmembrane region" description="Helical" evidence="9">
    <location>
        <begin position="14"/>
        <end position="30"/>
    </location>
</feature>
<evidence type="ECO:0000256" key="4">
    <source>
        <dbReference type="ARBA" id="ARBA00022692"/>
    </source>
</evidence>
<comment type="function">
    <text evidence="9 10">This protein specifically catalyzes the removal of signal peptides from prolipoproteins.</text>
</comment>
<dbReference type="EMBL" id="FTOO01000009">
    <property type="protein sequence ID" value="SIT00577.1"/>
    <property type="molecule type" value="Genomic_DNA"/>
</dbReference>
<dbReference type="PRINTS" id="PR00781">
    <property type="entry name" value="LIPOSIGPTASE"/>
</dbReference>
<dbReference type="UniPathway" id="UPA00665"/>
<dbReference type="NCBIfam" id="TIGR00077">
    <property type="entry name" value="lspA"/>
    <property type="match status" value="1"/>
</dbReference>
<evidence type="ECO:0000256" key="3">
    <source>
        <dbReference type="ARBA" id="ARBA00022670"/>
    </source>
</evidence>
<dbReference type="EC" id="3.4.23.36" evidence="9"/>
<accession>A0A1N7NQK5</accession>
<dbReference type="InterPro" id="IPR001872">
    <property type="entry name" value="Peptidase_A8"/>
</dbReference>
<dbReference type="GO" id="GO:0005886">
    <property type="term" value="C:plasma membrane"/>
    <property type="evidence" value="ECO:0007669"/>
    <property type="project" value="UniProtKB-SubCell"/>
</dbReference>
<feature type="transmembrane region" description="Helical" evidence="9">
    <location>
        <begin position="129"/>
        <end position="153"/>
    </location>
</feature>
<dbReference type="STRING" id="252246.SAMN05421799_109103"/>
<keyword evidence="7 9" id="KW-1133">Transmembrane helix</keyword>
<keyword evidence="6 9" id="KW-0378">Hydrolase</keyword>
<evidence type="ECO:0000256" key="1">
    <source>
        <dbReference type="ARBA" id="ARBA00006139"/>
    </source>
</evidence>
<reference evidence="13" key="1">
    <citation type="submission" date="2017-01" db="EMBL/GenBank/DDBJ databases">
        <authorList>
            <person name="Varghese N."/>
            <person name="Submissions S."/>
        </authorList>
    </citation>
    <scope>NUCLEOTIDE SEQUENCE [LARGE SCALE GENOMIC DNA]</scope>
    <source>
        <strain evidence="13">DSM 16176</strain>
    </source>
</reference>
<comment type="catalytic activity">
    <reaction evidence="9 10">
        <text>Release of signal peptides from bacterial membrane prolipoproteins. Hydrolyzes -Xaa-Yaa-Zaa-|-(S,diacylglyceryl)Cys-, in which Xaa is hydrophobic (preferably Leu), and Yaa (Ala or Ser) and Zaa (Gly or Ala) have small, neutral side chains.</text>
        <dbReference type="EC" id="3.4.23.36"/>
    </reaction>
</comment>
<feature type="transmembrane region" description="Helical" evidence="9">
    <location>
        <begin position="68"/>
        <end position="87"/>
    </location>
</feature>
<dbReference type="GO" id="GO:0004190">
    <property type="term" value="F:aspartic-type endopeptidase activity"/>
    <property type="evidence" value="ECO:0007669"/>
    <property type="project" value="UniProtKB-UniRule"/>
</dbReference>
<evidence type="ECO:0000256" key="8">
    <source>
        <dbReference type="ARBA" id="ARBA00023136"/>
    </source>
</evidence>
<name>A0A1N7NQK5_9BACL</name>
<dbReference type="PANTHER" id="PTHR33695:SF1">
    <property type="entry name" value="LIPOPROTEIN SIGNAL PEPTIDASE"/>
    <property type="match status" value="1"/>
</dbReference>
<dbReference type="GO" id="GO:0006508">
    <property type="term" value="P:proteolysis"/>
    <property type="evidence" value="ECO:0007669"/>
    <property type="project" value="UniProtKB-KW"/>
</dbReference>
<evidence type="ECO:0000256" key="7">
    <source>
        <dbReference type="ARBA" id="ARBA00022989"/>
    </source>
</evidence>
<keyword evidence="2 9" id="KW-1003">Cell membrane</keyword>
<dbReference type="PANTHER" id="PTHR33695">
    <property type="entry name" value="LIPOPROTEIN SIGNAL PEPTIDASE"/>
    <property type="match status" value="1"/>
</dbReference>
<proteinExistence type="inferred from homology"/>
<dbReference type="HAMAP" id="MF_00161">
    <property type="entry name" value="LspA"/>
    <property type="match status" value="1"/>
</dbReference>
<evidence type="ECO:0000313" key="12">
    <source>
        <dbReference type="EMBL" id="SIT00577.1"/>
    </source>
</evidence>
<evidence type="ECO:0000256" key="2">
    <source>
        <dbReference type="ARBA" id="ARBA00022475"/>
    </source>
</evidence>
<sequence length="164" mass="17676">MTCGETCRVGTKKWLLYAVGLVVLVADQLIKMWVRAKLAIGSAVVVLPGVVEITHIQNPGAAFSLLPHQVWLFVLVAIVVVAAVVVVNTRFQLSPMAQIGLGLLLGGALGNMVDRVFSPTHTVTDYVYFYTIHFPVFNLADASIDVGVLLLILSTFRGGNDARD</sequence>
<keyword evidence="5 9" id="KW-0064">Aspartyl protease</keyword>
<feature type="active site" evidence="9">
    <location>
        <position position="141"/>
    </location>
</feature>
<evidence type="ECO:0000256" key="5">
    <source>
        <dbReference type="ARBA" id="ARBA00022750"/>
    </source>
</evidence>
<dbReference type="Proteomes" id="UP000186156">
    <property type="component" value="Unassembled WGS sequence"/>
</dbReference>
<comment type="subcellular location">
    <subcellularLocation>
        <location evidence="9">Cell membrane</location>
        <topology evidence="9">Multi-pass membrane protein</topology>
    </subcellularLocation>
</comment>
<evidence type="ECO:0000256" key="10">
    <source>
        <dbReference type="RuleBase" id="RU000594"/>
    </source>
</evidence>
<keyword evidence="3 9" id="KW-0645">Protease</keyword>
<organism evidence="12 13">
    <name type="scientific">Alicyclobacillus vulcanalis</name>
    <dbReference type="NCBI Taxonomy" id="252246"/>
    <lineage>
        <taxon>Bacteria</taxon>
        <taxon>Bacillati</taxon>
        <taxon>Bacillota</taxon>
        <taxon>Bacilli</taxon>
        <taxon>Bacillales</taxon>
        <taxon>Alicyclobacillaceae</taxon>
        <taxon>Alicyclobacillus</taxon>
    </lineage>
</organism>